<evidence type="ECO:0000256" key="2">
    <source>
        <dbReference type="SAM" id="MobiDB-lite"/>
    </source>
</evidence>
<evidence type="ECO:0000313" key="4">
    <source>
        <dbReference type="Proteomes" id="UP000009027"/>
    </source>
</evidence>
<reference evidence="3 4" key="1">
    <citation type="journal article" date="2012" name="Proc. Natl. Acad. Sci. U.S.A.">
        <title>Antigenic diversity is generated by distinct evolutionary mechanisms in African trypanosome species.</title>
        <authorList>
            <person name="Jackson A.P."/>
            <person name="Berry A."/>
            <person name="Aslett M."/>
            <person name="Allison H.C."/>
            <person name="Burton P."/>
            <person name="Vavrova-Anderson J."/>
            <person name="Brown R."/>
            <person name="Browne H."/>
            <person name="Corton N."/>
            <person name="Hauser H."/>
            <person name="Gamble J."/>
            <person name="Gilderthorp R."/>
            <person name="Marcello L."/>
            <person name="McQuillan J."/>
            <person name="Otto T.D."/>
            <person name="Quail M.A."/>
            <person name="Sanders M.J."/>
            <person name="van Tonder A."/>
            <person name="Ginger M.L."/>
            <person name="Field M.C."/>
            <person name="Barry J.D."/>
            <person name="Hertz-Fowler C."/>
            <person name="Berriman M."/>
        </authorList>
    </citation>
    <scope>NUCLEOTIDE SEQUENCE</scope>
    <source>
        <strain evidence="3 4">Y486</strain>
    </source>
</reference>
<comment type="similarity">
    <text evidence="1">Belongs to the HEATR1/UTP10 family.</text>
</comment>
<dbReference type="PANTHER" id="PTHR13457">
    <property type="entry name" value="BAP28"/>
    <property type="match status" value="1"/>
</dbReference>
<keyword evidence="1" id="KW-0698">rRNA processing</keyword>
<dbReference type="SUPFAM" id="SSF48371">
    <property type="entry name" value="ARM repeat"/>
    <property type="match status" value="1"/>
</dbReference>
<keyword evidence="1" id="KW-0539">Nucleus</keyword>
<dbReference type="GO" id="GO:0045943">
    <property type="term" value="P:positive regulation of transcription by RNA polymerase I"/>
    <property type="evidence" value="ECO:0007669"/>
    <property type="project" value="TreeGrafter"/>
</dbReference>
<dbReference type="GO" id="GO:0034455">
    <property type="term" value="C:t-UTP complex"/>
    <property type="evidence" value="ECO:0007669"/>
    <property type="project" value="TreeGrafter"/>
</dbReference>
<dbReference type="InterPro" id="IPR016024">
    <property type="entry name" value="ARM-type_fold"/>
</dbReference>
<dbReference type="GO" id="GO:0032040">
    <property type="term" value="C:small-subunit processome"/>
    <property type="evidence" value="ECO:0007669"/>
    <property type="project" value="TreeGrafter"/>
</dbReference>
<dbReference type="InterPro" id="IPR040191">
    <property type="entry name" value="UTP10"/>
</dbReference>
<feature type="non-terminal residue" evidence="3">
    <location>
        <position position="1"/>
    </location>
</feature>
<dbReference type="Gene3D" id="1.25.10.10">
    <property type="entry name" value="Leucine-rich Repeat Variant"/>
    <property type="match status" value="1"/>
</dbReference>
<evidence type="ECO:0000313" key="3">
    <source>
        <dbReference type="EMBL" id="CCD18923.1"/>
    </source>
</evidence>
<dbReference type="AlphaFoldDB" id="F9WN09"/>
<dbReference type="GO" id="GO:0000462">
    <property type="term" value="P:maturation of SSU-rRNA from tricistronic rRNA transcript (SSU-rRNA, 5.8S rRNA, LSU-rRNA)"/>
    <property type="evidence" value="ECO:0007669"/>
    <property type="project" value="TreeGrafter"/>
</dbReference>
<keyword evidence="4" id="KW-1185">Reference proteome</keyword>
<proteinExistence type="inferred from homology"/>
<feature type="region of interest" description="Disordered" evidence="2">
    <location>
        <begin position="98"/>
        <end position="120"/>
    </location>
</feature>
<dbReference type="PANTHER" id="PTHR13457:SF1">
    <property type="entry name" value="HEAT REPEAT-CONTAINING PROTEIN 1"/>
    <property type="match status" value="1"/>
</dbReference>
<accession>F9WN09</accession>
<name>F9WN09_TRYVY</name>
<keyword evidence="1" id="KW-0690">Ribosome biogenesis</keyword>
<dbReference type="InterPro" id="IPR011989">
    <property type="entry name" value="ARM-like"/>
</dbReference>
<dbReference type="GO" id="GO:0030515">
    <property type="term" value="F:snoRNA binding"/>
    <property type="evidence" value="ECO:0007669"/>
    <property type="project" value="TreeGrafter"/>
</dbReference>
<organism evidence="3 4">
    <name type="scientific">Trypanosoma vivax (strain Y486)</name>
    <dbReference type="NCBI Taxonomy" id="1055687"/>
    <lineage>
        <taxon>Eukaryota</taxon>
        <taxon>Discoba</taxon>
        <taxon>Euglenozoa</taxon>
        <taxon>Kinetoplastea</taxon>
        <taxon>Metakinetoplastina</taxon>
        <taxon>Trypanosomatida</taxon>
        <taxon>Trypanosomatidae</taxon>
        <taxon>Trypanosoma</taxon>
        <taxon>Duttonella</taxon>
    </lineage>
</organism>
<comment type="function">
    <text evidence="1">Involved in nucleolar processing of pre-18S ribosomal RNA.</text>
</comment>
<dbReference type="EMBL" id="CAEX01002184">
    <property type="protein sequence ID" value="CCD18923.1"/>
    <property type="molecule type" value="Genomic_DNA"/>
</dbReference>
<dbReference type="VEuPathDB" id="TriTrypDB:TvY486_0016370"/>
<dbReference type="GO" id="GO:0030686">
    <property type="term" value="C:90S preribosome"/>
    <property type="evidence" value="ECO:0007669"/>
    <property type="project" value="TreeGrafter"/>
</dbReference>
<keyword evidence="1" id="KW-0687">Ribonucleoprotein</keyword>
<evidence type="ECO:0000256" key="1">
    <source>
        <dbReference type="RuleBase" id="RU367065"/>
    </source>
</evidence>
<sequence>VHRCIGALKREELRLLSVLSEGATAQDNFWLASLNALSSTPSLPSPDTIQPVLEAYAVFFLKFKSKQCSRYVTTVAEWSFGGAAESFLKLTEQQEHLQSGRKKVQNADDRVDDDDDTHTRDDAAAVPRITVHRWLLFYALCNHLLERLGVIMDFAFPVVLPYIVGTLNNYCSSTQRGTRHISDLIARTLEGALNAVRQIAFAQTAPPDHDHSVPVENYLATPEVFNALMPAVVRQLTNLVYLADGIHDYLFRAEHHVIPAVRALFRSLTSTQQQSRTQRELVRTLRHPSRQVRRMALLCFDGIYEDGGGELAARLMAEMLPAVAELTEDKDDAVVEQARKLCVNLSTITGQDVLYAMSA</sequence>
<gene>
    <name evidence="3" type="ORF">TvY486_0016370</name>
</gene>
<comment type="subcellular location">
    <subcellularLocation>
        <location evidence="1">Nucleus</location>
        <location evidence="1">Nucleolus</location>
    </subcellularLocation>
</comment>
<dbReference type="Proteomes" id="UP000009027">
    <property type="component" value="Unassembled WGS sequence"/>
</dbReference>
<protein>
    <recommendedName>
        <fullName evidence="1">HEAT repeat-containing protein 1</fullName>
    </recommendedName>
</protein>